<proteinExistence type="predicted"/>
<dbReference type="AlphaFoldDB" id="A0A1B2I767"/>
<name>A0A1B2I767_9BACT</name>
<organism evidence="1 2">
    <name type="scientific">Cloacibacillus porcorum</name>
    <dbReference type="NCBI Taxonomy" id="1197717"/>
    <lineage>
        <taxon>Bacteria</taxon>
        <taxon>Thermotogati</taxon>
        <taxon>Synergistota</taxon>
        <taxon>Synergistia</taxon>
        <taxon>Synergistales</taxon>
        <taxon>Synergistaceae</taxon>
        <taxon>Cloacibacillus</taxon>
    </lineage>
</organism>
<dbReference type="KEGG" id="cpor:BED41_12440"/>
<keyword evidence="2" id="KW-1185">Reference proteome</keyword>
<dbReference type="EMBL" id="CP016757">
    <property type="protein sequence ID" value="ANZ45822.1"/>
    <property type="molecule type" value="Genomic_DNA"/>
</dbReference>
<accession>A0A1B2I767</accession>
<evidence type="ECO:0000313" key="2">
    <source>
        <dbReference type="Proteomes" id="UP000093044"/>
    </source>
</evidence>
<dbReference type="GeneID" id="83058654"/>
<protein>
    <submittedName>
        <fullName evidence="1">Uncharacterized protein</fullName>
    </submittedName>
</protein>
<dbReference type="STRING" id="1197717.BED41_12440"/>
<sequence length="62" mass="6727">MASTGNFFAGRKFSAAVGRFSERALAAVTKLSFFGYLLFEGNPDIPPPYLKARPVKTQAAPF</sequence>
<reference evidence="1" key="1">
    <citation type="submission" date="2016-08" db="EMBL/GenBank/DDBJ databases">
        <title>Complete genome of Cloacibacillus porcorum.</title>
        <authorList>
            <person name="Looft T."/>
            <person name="Bayles D.O."/>
            <person name="Alt D.P."/>
        </authorList>
    </citation>
    <scope>NUCLEOTIDE SEQUENCE [LARGE SCALE GENOMIC DNA]</scope>
    <source>
        <strain evidence="1">CL-84</strain>
    </source>
</reference>
<dbReference type="Proteomes" id="UP000093044">
    <property type="component" value="Chromosome"/>
</dbReference>
<dbReference type="RefSeq" id="WP_066746839.1">
    <property type="nucleotide sequence ID" value="NZ_CP016757.1"/>
</dbReference>
<evidence type="ECO:0000313" key="1">
    <source>
        <dbReference type="EMBL" id="ANZ45822.1"/>
    </source>
</evidence>
<gene>
    <name evidence="1" type="ORF">BED41_12440</name>
</gene>